<keyword evidence="5" id="KW-0804">Transcription</keyword>
<dbReference type="GO" id="GO:0035098">
    <property type="term" value="C:ESC/E(Z) complex"/>
    <property type="evidence" value="ECO:0007669"/>
    <property type="project" value="TreeGrafter"/>
</dbReference>
<feature type="domain" description="CXC" evidence="8">
    <location>
        <begin position="307"/>
        <end position="414"/>
    </location>
</feature>
<dbReference type="PANTHER" id="PTHR45747">
    <property type="entry name" value="HISTONE-LYSINE N-METHYLTRANSFERASE E(Z)"/>
    <property type="match status" value="1"/>
</dbReference>
<keyword evidence="4" id="KW-0805">Transcription regulation</keyword>
<keyword evidence="1" id="KW-0489">Methyltransferase</keyword>
<keyword evidence="10" id="KW-1185">Reference proteome</keyword>
<dbReference type="PROSITE" id="PS51633">
    <property type="entry name" value="CXC"/>
    <property type="match status" value="1"/>
</dbReference>
<keyword evidence="2" id="KW-0808">Transferase</keyword>
<dbReference type="InterPro" id="IPR045318">
    <property type="entry name" value="EZH1/2-like"/>
</dbReference>
<name>A0A5C3N687_9AGAM</name>
<dbReference type="Pfam" id="PF18264">
    <property type="entry name" value="preSET_CXC"/>
    <property type="match status" value="1"/>
</dbReference>
<dbReference type="InterPro" id="IPR001214">
    <property type="entry name" value="SET_dom"/>
</dbReference>
<evidence type="ECO:0000313" key="9">
    <source>
        <dbReference type="EMBL" id="TFK49251.1"/>
    </source>
</evidence>
<dbReference type="InterPro" id="IPR026489">
    <property type="entry name" value="CXC_dom"/>
</dbReference>
<dbReference type="PANTHER" id="PTHR45747:SF4">
    <property type="entry name" value="HISTONE-LYSINE N-METHYLTRANSFERASE E(Z)"/>
    <property type="match status" value="1"/>
</dbReference>
<evidence type="ECO:0000259" key="7">
    <source>
        <dbReference type="PROSITE" id="PS50280"/>
    </source>
</evidence>
<dbReference type="SMART" id="SM00317">
    <property type="entry name" value="SET"/>
    <property type="match status" value="1"/>
</dbReference>
<comment type="catalytic activity">
    <reaction evidence="6">
        <text>L-lysyl(27)-[histone H3] + 3 S-adenosyl-L-methionine = N(6),N(6),N(6)-trimethyl-L-lysyl(27)-[histone H3] + 3 S-adenosyl-L-homocysteine + 3 H(+)</text>
        <dbReference type="Rhea" id="RHEA:60292"/>
        <dbReference type="Rhea" id="RHEA-COMP:15535"/>
        <dbReference type="Rhea" id="RHEA-COMP:15548"/>
        <dbReference type="ChEBI" id="CHEBI:15378"/>
        <dbReference type="ChEBI" id="CHEBI:29969"/>
        <dbReference type="ChEBI" id="CHEBI:57856"/>
        <dbReference type="ChEBI" id="CHEBI:59789"/>
        <dbReference type="ChEBI" id="CHEBI:61961"/>
        <dbReference type="EC" id="2.1.1.356"/>
    </reaction>
</comment>
<dbReference type="GO" id="GO:0140951">
    <property type="term" value="F:histone H3K27 trimethyltransferase activity"/>
    <property type="evidence" value="ECO:0007669"/>
    <property type="project" value="UniProtKB-EC"/>
</dbReference>
<keyword evidence="3" id="KW-0949">S-adenosyl-L-methionine</keyword>
<protein>
    <submittedName>
        <fullName evidence="9">SET domain-containing protein</fullName>
    </submittedName>
</protein>
<dbReference type="AlphaFoldDB" id="A0A5C3N687"/>
<dbReference type="InterPro" id="IPR041355">
    <property type="entry name" value="Pre-SET_CXC"/>
</dbReference>
<organism evidence="9 10">
    <name type="scientific">Heliocybe sulcata</name>
    <dbReference type="NCBI Taxonomy" id="5364"/>
    <lineage>
        <taxon>Eukaryota</taxon>
        <taxon>Fungi</taxon>
        <taxon>Dikarya</taxon>
        <taxon>Basidiomycota</taxon>
        <taxon>Agaricomycotina</taxon>
        <taxon>Agaricomycetes</taxon>
        <taxon>Gloeophyllales</taxon>
        <taxon>Gloeophyllaceae</taxon>
        <taxon>Heliocybe</taxon>
    </lineage>
</organism>
<gene>
    <name evidence="9" type="ORF">OE88DRAFT_1633088</name>
</gene>
<dbReference type="InterPro" id="IPR046341">
    <property type="entry name" value="SET_dom_sf"/>
</dbReference>
<accession>A0A5C3N687</accession>
<dbReference type="EMBL" id="ML213516">
    <property type="protein sequence ID" value="TFK49251.1"/>
    <property type="molecule type" value="Genomic_DNA"/>
</dbReference>
<dbReference type="Proteomes" id="UP000305948">
    <property type="component" value="Unassembled WGS sequence"/>
</dbReference>
<dbReference type="GO" id="GO:0003682">
    <property type="term" value="F:chromatin binding"/>
    <property type="evidence" value="ECO:0007669"/>
    <property type="project" value="TreeGrafter"/>
</dbReference>
<evidence type="ECO:0000313" key="10">
    <source>
        <dbReference type="Proteomes" id="UP000305948"/>
    </source>
</evidence>
<dbReference type="GO" id="GO:0031507">
    <property type="term" value="P:heterochromatin formation"/>
    <property type="evidence" value="ECO:0007669"/>
    <property type="project" value="TreeGrafter"/>
</dbReference>
<evidence type="ECO:0000256" key="3">
    <source>
        <dbReference type="ARBA" id="ARBA00022691"/>
    </source>
</evidence>
<dbReference type="Pfam" id="PF00856">
    <property type="entry name" value="SET"/>
    <property type="match status" value="1"/>
</dbReference>
<evidence type="ECO:0000256" key="6">
    <source>
        <dbReference type="ARBA" id="ARBA00048568"/>
    </source>
</evidence>
<dbReference type="STRING" id="5364.A0A5C3N687"/>
<dbReference type="Gene3D" id="2.170.270.10">
    <property type="entry name" value="SET domain"/>
    <property type="match status" value="1"/>
</dbReference>
<dbReference type="SUPFAM" id="SSF82199">
    <property type="entry name" value="SET domain"/>
    <property type="match status" value="1"/>
</dbReference>
<dbReference type="OrthoDB" id="6141102at2759"/>
<evidence type="ECO:0000256" key="1">
    <source>
        <dbReference type="ARBA" id="ARBA00022603"/>
    </source>
</evidence>
<evidence type="ECO:0000259" key="8">
    <source>
        <dbReference type="PROSITE" id="PS51633"/>
    </source>
</evidence>
<feature type="domain" description="SET" evidence="7">
    <location>
        <begin position="424"/>
        <end position="540"/>
    </location>
</feature>
<sequence length="540" mass="60537">MDAATLVFSGHENQDCYFDVSDYNGTNADLLRAEVLTIPEEFNPFVHSYESNTPASHNIFHGDDPDDMPFVPFADDPFFNAIEHQRHYKNLTWQEGLLDPDLNIIVVECARRLLHDSGISAEDVDKTNILPDLLISKPGKRGALEKASLRDYPVWPSDKATPQLLVHSTVPHFGDLSARVSSSVQHFCPNLNCIDPYCPTHIELYAMPPPQVPLLLNDEMATRASGACGKDCFLSQHEESSMGSAWSQEDLTDFASLLELMPDTSPCDLAVICRKPCCEERPPFFAAQTTADIRFFRFSDSVASQFISNVSCRRCGPCQHVGSCTEYIRSRDGSIRQHCVCALNKTYCERNCRCYAQCCELRWPGCTCARRAGACTSKHCPCIKEGRECDPELCIRSVCSPPPLNTDVDRNICQNAQLQQGRRKRISVKGSRSGFGLGAFIDEPAKYGDLIGEYVGEIIYEPTVESREDVAHHRRRNYVFELNDTFSVDSSNVGNETRFINHSRRSVNCRAEVRLVNGEHKIGIYAGELRHCSISCHELT</sequence>
<evidence type="ECO:0000256" key="5">
    <source>
        <dbReference type="ARBA" id="ARBA00023163"/>
    </source>
</evidence>
<evidence type="ECO:0000256" key="4">
    <source>
        <dbReference type="ARBA" id="ARBA00023015"/>
    </source>
</evidence>
<evidence type="ECO:0000256" key="2">
    <source>
        <dbReference type="ARBA" id="ARBA00022679"/>
    </source>
</evidence>
<proteinExistence type="predicted"/>
<dbReference type="GO" id="GO:0032259">
    <property type="term" value="P:methylation"/>
    <property type="evidence" value="ECO:0007669"/>
    <property type="project" value="UniProtKB-KW"/>
</dbReference>
<reference evidence="9 10" key="1">
    <citation type="journal article" date="2019" name="Nat. Ecol. Evol.">
        <title>Megaphylogeny resolves global patterns of mushroom evolution.</title>
        <authorList>
            <person name="Varga T."/>
            <person name="Krizsan K."/>
            <person name="Foldi C."/>
            <person name="Dima B."/>
            <person name="Sanchez-Garcia M."/>
            <person name="Sanchez-Ramirez S."/>
            <person name="Szollosi G.J."/>
            <person name="Szarkandi J.G."/>
            <person name="Papp V."/>
            <person name="Albert L."/>
            <person name="Andreopoulos W."/>
            <person name="Angelini C."/>
            <person name="Antonin V."/>
            <person name="Barry K.W."/>
            <person name="Bougher N.L."/>
            <person name="Buchanan P."/>
            <person name="Buyck B."/>
            <person name="Bense V."/>
            <person name="Catcheside P."/>
            <person name="Chovatia M."/>
            <person name="Cooper J."/>
            <person name="Damon W."/>
            <person name="Desjardin D."/>
            <person name="Finy P."/>
            <person name="Geml J."/>
            <person name="Haridas S."/>
            <person name="Hughes K."/>
            <person name="Justo A."/>
            <person name="Karasinski D."/>
            <person name="Kautmanova I."/>
            <person name="Kiss B."/>
            <person name="Kocsube S."/>
            <person name="Kotiranta H."/>
            <person name="LaButti K.M."/>
            <person name="Lechner B.E."/>
            <person name="Liimatainen K."/>
            <person name="Lipzen A."/>
            <person name="Lukacs Z."/>
            <person name="Mihaltcheva S."/>
            <person name="Morgado L.N."/>
            <person name="Niskanen T."/>
            <person name="Noordeloos M.E."/>
            <person name="Ohm R.A."/>
            <person name="Ortiz-Santana B."/>
            <person name="Ovrebo C."/>
            <person name="Racz N."/>
            <person name="Riley R."/>
            <person name="Savchenko A."/>
            <person name="Shiryaev A."/>
            <person name="Soop K."/>
            <person name="Spirin V."/>
            <person name="Szebenyi C."/>
            <person name="Tomsovsky M."/>
            <person name="Tulloss R.E."/>
            <person name="Uehling J."/>
            <person name="Grigoriev I.V."/>
            <person name="Vagvolgyi C."/>
            <person name="Papp T."/>
            <person name="Martin F.M."/>
            <person name="Miettinen O."/>
            <person name="Hibbett D.S."/>
            <person name="Nagy L.G."/>
        </authorList>
    </citation>
    <scope>NUCLEOTIDE SEQUENCE [LARGE SCALE GENOMIC DNA]</scope>
    <source>
        <strain evidence="9 10">OMC1185</strain>
    </source>
</reference>
<dbReference type="PROSITE" id="PS50280">
    <property type="entry name" value="SET"/>
    <property type="match status" value="1"/>
</dbReference>